<gene>
    <name evidence="8" type="ORF">CFK41_06030</name>
</gene>
<organism evidence="8 9">
    <name type="scientific">Brachybacterium ginsengisoli</name>
    <dbReference type="NCBI Taxonomy" id="1331682"/>
    <lineage>
        <taxon>Bacteria</taxon>
        <taxon>Bacillati</taxon>
        <taxon>Actinomycetota</taxon>
        <taxon>Actinomycetes</taxon>
        <taxon>Micrococcales</taxon>
        <taxon>Dermabacteraceae</taxon>
        <taxon>Brachybacterium</taxon>
    </lineage>
</organism>
<dbReference type="Pfam" id="PF02653">
    <property type="entry name" value="BPD_transp_2"/>
    <property type="match status" value="1"/>
</dbReference>
<evidence type="ECO:0000256" key="1">
    <source>
        <dbReference type="ARBA" id="ARBA00004651"/>
    </source>
</evidence>
<keyword evidence="5 7" id="KW-0472">Membrane</keyword>
<dbReference type="KEGG" id="bgg:CFK41_06030"/>
<evidence type="ECO:0000256" key="2">
    <source>
        <dbReference type="ARBA" id="ARBA00022475"/>
    </source>
</evidence>
<evidence type="ECO:0000256" key="7">
    <source>
        <dbReference type="SAM" id="Phobius"/>
    </source>
</evidence>
<dbReference type="RefSeq" id="WP_096798845.1">
    <property type="nucleotide sequence ID" value="NZ_CP023564.1"/>
</dbReference>
<feature type="compositionally biased region" description="Basic and acidic residues" evidence="6">
    <location>
        <begin position="500"/>
        <end position="512"/>
    </location>
</feature>
<keyword evidence="4 7" id="KW-1133">Transmembrane helix</keyword>
<evidence type="ECO:0000256" key="3">
    <source>
        <dbReference type="ARBA" id="ARBA00022692"/>
    </source>
</evidence>
<feature type="transmembrane region" description="Helical" evidence="7">
    <location>
        <begin position="378"/>
        <end position="396"/>
    </location>
</feature>
<sequence>MSAPSDGQAPAVAPGTAVQPGDPGTPGSEAASRGAGPVLQQIARSNVLVVVLAFVFAFIVGSALILVSDTGVREAAGYFFGRPADTFRAGWQAITEAYAAMFRGSVFDYQGAGKVADDIRERGGSGLYLLGPAFLRGIKPLMETLTVATPLIIAATGMAVSFRSGLFNIGGTGQLIVGATAAGYVGFAVDLPVVVHLLACIAAAIVAGGLYGGIAGFLKARFGASEVITTIMLNWIATYALAFALTTSAFTGANKAQPTSPSIGADARLPLLAGDQYRLHLGLLIALLAVVFLWWLMSRSTLGFRFRAVGSNPRAAEVAGIDVGRSAIGVMVVAGALVGLAGGVHVLGTEQRLTGSIAGSIGFDAITVALLGRSGPVGILLAGILFAGLSTGGRFMESAQGVPIDLVQVIQALVVLFIAAPPLVRFLVGLGGVDRPRAPRRPRRGAAESTHAATLASADAAAMASAEGPAVPREGVHRAPVDAPDPADPDGPPGAADPVRPADPDSSKGESA</sequence>
<keyword evidence="3 7" id="KW-0812">Transmembrane</keyword>
<feature type="transmembrane region" description="Helical" evidence="7">
    <location>
        <begin position="408"/>
        <end position="433"/>
    </location>
</feature>
<dbReference type="GO" id="GO:0022857">
    <property type="term" value="F:transmembrane transporter activity"/>
    <property type="evidence" value="ECO:0007669"/>
    <property type="project" value="InterPro"/>
</dbReference>
<evidence type="ECO:0000256" key="6">
    <source>
        <dbReference type="SAM" id="MobiDB-lite"/>
    </source>
</evidence>
<feature type="transmembrane region" description="Helical" evidence="7">
    <location>
        <begin position="166"/>
        <end position="187"/>
    </location>
</feature>
<dbReference type="AlphaFoldDB" id="A0A291GW05"/>
<evidence type="ECO:0000313" key="9">
    <source>
        <dbReference type="Proteomes" id="UP000217889"/>
    </source>
</evidence>
<dbReference type="CDD" id="cd06580">
    <property type="entry name" value="TM_PBP1_transp_TpRbsC_like"/>
    <property type="match status" value="1"/>
</dbReference>
<feature type="compositionally biased region" description="Low complexity" evidence="6">
    <location>
        <begin position="457"/>
        <end position="470"/>
    </location>
</feature>
<proteinExistence type="predicted"/>
<name>A0A291GW05_9MICO</name>
<dbReference type="PANTHER" id="PTHR47089">
    <property type="entry name" value="ABC TRANSPORTER, PERMEASE PROTEIN"/>
    <property type="match status" value="1"/>
</dbReference>
<feature type="transmembrane region" description="Helical" evidence="7">
    <location>
        <begin position="353"/>
        <end position="371"/>
    </location>
</feature>
<feature type="transmembrane region" description="Helical" evidence="7">
    <location>
        <begin position="277"/>
        <end position="297"/>
    </location>
</feature>
<protein>
    <submittedName>
        <fullName evidence="8">ABC transporter permease</fullName>
    </submittedName>
</protein>
<feature type="region of interest" description="Disordered" evidence="6">
    <location>
        <begin position="1"/>
        <end position="33"/>
    </location>
</feature>
<comment type="subcellular location">
    <subcellularLocation>
        <location evidence="1">Cell membrane</location>
        <topology evidence="1">Multi-pass membrane protein</topology>
    </subcellularLocation>
</comment>
<dbReference type="InterPro" id="IPR001851">
    <property type="entry name" value="ABC_transp_permease"/>
</dbReference>
<dbReference type="GO" id="GO:0005886">
    <property type="term" value="C:plasma membrane"/>
    <property type="evidence" value="ECO:0007669"/>
    <property type="project" value="UniProtKB-SubCell"/>
</dbReference>
<dbReference type="PANTHER" id="PTHR47089:SF1">
    <property type="entry name" value="GUANOSINE ABC TRANSPORTER PERMEASE PROTEIN NUPP"/>
    <property type="match status" value="1"/>
</dbReference>
<evidence type="ECO:0000256" key="4">
    <source>
        <dbReference type="ARBA" id="ARBA00022989"/>
    </source>
</evidence>
<feature type="region of interest" description="Disordered" evidence="6">
    <location>
        <begin position="457"/>
        <end position="512"/>
    </location>
</feature>
<accession>A0A291GW05</accession>
<dbReference type="EMBL" id="CP023564">
    <property type="protein sequence ID" value="ATG54377.1"/>
    <property type="molecule type" value="Genomic_DNA"/>
</dbReference>
<evidence type="ECO:0000256" key="5">
    <source>
        <dbReference type="ARBA" id="ARBA00023136"/>
    </source>
</evidence>
<evidence type="ECO:0000313" key="8">
    <source>
        <dbReference type="EMBL" id="ATG54377.1"/>
    </source>
</evidence>
<dbReference type="Proteomes" id="UP000217889">
    <property type="component" value="Chromosome"/>
</dbReference>
<feature type="transmembrane region" description="Helical" evidence="7">
    <location>
        <begin position="327"/>
        <end position="347"/>
    </location>
</feature>
<keyword evidence="9" id="KW-1185">Reference proteome</keyword>
<dbReference type="OrthoDB" id="45037at2"/>
<feature type="transmembrane region" description="Helical" evidence="7">
    <location>
        <begin position="193"/>
        <end position="218"/>
    </location>
</feature>
<feature type="transmembrane region" description="Helical" evidence="7">
    <location>
        <begin position="230"/>
        <end position="250"/>
    </location>
</feature>
<feature type="transmembrane region" description="Helical" evidence="7">
    <location>
        <begin position="47"/>
        <end position="67"/>
    </location>
</feature>
<keyword evidence="2" id="KW-1003">Cell membrane</keyword>
<reference evidence="8 9" key="1">
    <citation type="journal article" date="2014" name="Int. J. Syst. Evol. Microbiol.">
        <title>Brachybacterium ginsengisoli sp. nov., isolated from soil of a ginseng field.</title>
        <authorList>
            <person name="Hoang V.A."/>
            <person name="Kim Y.J."/>
            <person name="Nguyen N.L."/>
            <person name="Yang D.C."/>
        </authorList>
    </citation>
    <scope>NUCLEOTIDE SEQUENCE [LARGE SCALE GENOMIC DNA]</scope>
    <source>
        <strain evidence="8 9">DCY80</strain>
    </source>
</reference>